<sequence>MELYDVVGIGIGPYNLGLAALTDEKTELKTIFFDQNGEFAWHPGMLIDGTDLQVSFLADLVTFANPTSKYTFLNYLHEQNRLYKFFFFHKFEIPRAEYASYLKWVAEQLPQCYFQSEVVDVVDHDNYYEVVVNHWGRQEEKSYFTKHIVLGTGSKPNIPFELDDIESEEVHHSSQYLYLKDQTIRAKHITIIGSGQSASEIFYDLLTLQEHFDYHLAWYTRSPGLLQLDNSKIGQEVFSPDYVDYFHELSFQERKDTLEHLGQLRKGIKKETLHKIHELLYHRSVDNKRLPITIQPLTEINKVFKKASGLEVHATHWQKERNISFDTEKVVLATGYKPNIPDWFYNRFEDKIEWEDDKLFKVDDHFRLSFKNRDRDHHFYTLTNLVHSHGTGATNLGLAVDRNIQIINEIAGKKVYKQQRDTIFTQFEPK</sequence>
<dbReference type="OrthoDB" id="7527071at2"/>
<evidence type="ECO:0000256" key="11">
    <source>
        <dbReference type="ARBA" id="ARBA00031158"/>
    </source>
</evidence>
<comment type="cofactor">
    <cofactor evidence="1">
        <name>FAD</name>
        <dbReference type="ChEBI" id="CHEBI:57692"/>
    </cofactor>
</comment>
<dbReference type="GO" id="GO:0047091">
    <property type="term" value="F:L-lysine 6-monooxygenase (NADPH) activity"/>
    <property type="evidence" value="ECO:0007669"/>
    <property type="project" value="UniProtKB-EC"/>
</dbReference>
<gene>
    <name evidence="15" type="ORF">JCM21714_4203</name>
</gene>
<dbReference type="EMBL" id="BAVS01000036">
    <property type="protein sequence ID" value="GAE95000.1"/>
    <property type="molecule type" value="Genomic_DNA"/>
</dbReference>
<dbReference type="EC" id="1.14.13.59" evidence="4"/>
<comment type="caution">
    <text evidence="15">The sequence shown here is derived from an EMBL/GenBank/DDBJ whole genome shotgun (WGS) entry which is preliminary data.</text>
</comment>
<evidence type="ECO:0000256" key="4">
    <source>
        <dbReference type="ARBA" id="ARBA00013076"/>
    </source>
</evidence>
<comment type="pathway">
    <text evidence="2">Siderophore biosynthesis.</text>
</comment>
<name>W4VNQ6_9BACI</name>
<evidence type="ECO:0000313" key="16">
    <source>
        <dbReference type="Proteomes" id="UP000019102"/>
    </source>
</evidence>
<organism evidence="15 16">
    <name type="scientific">Gracilibacillus boraciitolerans JCM 21714</name>
    <dbReference type="NCBI Taxonomy" id="1298598"/>
    <lineage>
        <taxon>Bacteria</taxon>
        <taxon>Bacillati</taxon>
        <taxon>Bacillota</taxon>
        <taxon>Bacilli</taxon>
        <taxon>Bacillales</taxon>
        <taxon>Bacillaceae</taxon>
        <taxon>Gracilibacillus</taxon>
    </lineage>
</organism>
<dbReference type="InterPro" id="IPR036188">
    <property type="entry name" value="FAD/NAD-bd_sf"/>
</dbReference>
<evidence type="ECO:0000256" key="10">
    <source>
        <dbReference type="ARBA" id="ARBA00029939"/>
    </source>
</evidence>
<evidence type="ECO:0000256" key="1">
    <source>
        <dbReference type="ARBA" id="ARBA00001974"/>
    </source>
</evidence>
<dbReference type="eggNOG" id="COG3486">
    <property type="taxonomic scope" value="Bacteria"/>
</dbReference>
<comment type="similarity">
    <text evidence="3">Belongs to the lysine N(6)-hydroxylase/L-ornithine N(5)-oxygenase family.</text>
</comment>
<dbReference type="PANTHER" id="PTHR42802">
    <property type="entry name" value="MONOOXYGENASE"/>
    <property type="match status" value="1"/>
</dbReference>
<dbReference type="SUPFAM" id="SSF51905">
    <property type="entry name" value="FAD/NAD(P)-binding domain"/>
    <property type="match status" value="2"/>
</dbReference>
<keyword evidence="8" id="KW-0521">NADP</keyword>
<evidence type="ECO:0000256" key="3">
    <source>
        <dbReference type="ARBA" id="ARBA00007588"/>
    </source>
</evidence>
<keyword evidence="7" id="KW-0274">FAD</keyword>
<keyword evidence="9" id="KW-0560">Oxidoreductase</keyword>
<evidence type="ECO:0000256" key="8">
    <source>
        <dbReference type="ARBA" id="ARBA00022857"/>
    </source>
</evidence>
<evidence type="ECO:0000256" key="12">
    <source>
        <dbReference type="ARBA" id="ARBA00032493"/>
    </source>
</evidence>
<dbReference type="PANTHER" id="PTHR42802:SF1">
    <property type="entry name" value="L-ORNITHINE N(5)-MONOOXYGENASE"/>
    <property type="match status" value="1"/>
</dbReference>
<evidence type="ECO:0000256" key="14">
    <source>
        <dbReference type="ARBA" id="ARBA00048407"/>
    </source>
</evidence>
<dbReference type="Proteomes" id="UP000019102">
    <property type="component" value="Unassembled WGS sequence"/>
</dbReference>
<dbReference type="AlphaFoldDB" id="W4VNQ6"/>
<proteinExistence type="inferred from homology"/>
<dbReference type="Pfam" id="PF13434">
    <property type="entry name" value="Lys_Orn_oxgnase"/>
    <property type="match status" value="1"/>
</dbReference>
<reference evidence="15 16" key="1">
    <citation type="journal article" date="2014" name="Genome Announc.">
        <title>Draft Genome Sequence of the Boron-Tolerant and Moderately Halotolerant Bacterium Gracilibacillus boraciitolerans JCM 21714T.</title>
        <authorList>
            <person name="Ahmed I."/>
            <person name="Oshima K."/>
            <person name="Suda W."/>
            <person name="Kitamura K."/>
            <person name="Iida T."/>
            <person name="Ohmori Y."/>
            <person name="Fujiwara T."/>
            <person name="Hattori M."/>
            <person name="Ohkuma M."/>
        </authorList>
    </citation>
    <scope>NUCLEOTIDE SEQUENCE [LARGE SCALE GENOMIC DNA]</scope>
    <source>
        <strain evidence="15 16">JCM 21714</strain>
    </source>
</reference>
<evidence type="ECO:0000256" key="5">
    <source>
        <dbReference type="ARBA" id="ARBA00016406"/>
    </source>
</evidence>
<dbReference type="RefSeq" id="WP_035725679.1">
    <property type="nucleotide sequence ID" value="NZ_BAVS01000036.1"/>
</dbReference>
<evidence type="ECO:0000256" key="6">
    <source>
        <dbReference type="ARBA" id="ARBA00022630"/>
    </source>
</evidence>
<evidence type="ECO:0000256" key="2">
    <source>
        <dbReference type="ARBA" id="ARBA00004924"/>
    </source>
</evidence>
<dbReference type="Gene3D" id="3.50.50.60">
    <property type="entry name" value="FAD/NAD(P)-binding domain"/>
    <property type="match status" value="1"/>
</dbReference>
<accession>W4VNQ6</accession>
<evidence type="ECO:0000256" key="13">
    <source>
        <dbReference type="ARBA" id="ARBA00032738"/>
    </source>
</evidence>
<dbReference type="InterPro" id="IPR025700">
    <property type="entry name" value="Lys/Orn_oxygenase"/>
</dbReference>
<comment type="catalytic activity">
    <reaction evidence="14">
        <text>L-lysine + NADPH + O2 = N(6)-hydroxy-L-lysine + NADP(+) + H2O</text>
        <dbReference type="Rhea" id="RHEA:23228"/>
        <dbReference type="ChEBI" id="CHEBI:15377"/>
        <dbReference type="ChEBI" id="CHEBI:15379"/>
        <dbReference type="ChEBI" id="CHEBI:32551"/>
        <dbReference type="ChEBI" id="CHEBI:57783"/>
        <dbReference type="ChEBI" id="CHEBI:57820"/>
        <dbReference type="ChEBI" id="CHEBI:58349"/>
        <dbReference type="EC" id="1.14.13.59"/>
    </reaction>
</comment>
<dbReference type="STRING" id="1298598.JCM21714_4203"/>
<protein>
    <recommendedName>
        <fullName evidence="5">L-lysine N6-monooxygenase MbtG</fullName>
        <ecNumber evidence="4">1.14.13.59</ecNumber>
    </recommendedName>
    <alternativeName>
        <fullName evidence="13">Lysine 6-N-hydroxylase</fullName>
    </alternativeName>
    <alternativeName>
        <fullName evidence="12">Lysine N6-hydroxylase</fullName>
    </alternativeName>
    <alternativeName>
        <fullName evidence="10">Lysine-N-oxygenase</fullName>
    </alternativeName>
    <alternativeName>
        <fullName evidence="11">Mycobactin synthase protein G</fullName>
    </alternativeName>
</protein>
<evidence type="ECO:0000256" key="7">
    <source>
        <dbReference type="ARBA" id="ARBA00022827"/>
    </source>
</evidence>
<evidence type="ECO:0000313" key="15">
    <source>
        <dbReference type="EMBL" id="GAE95000.1"/>
    </source>
</evidence>
<keyword evidence="6" id="KW-0285">Flavoprotein</keyword>
<evidence type="ECO:0000256" key="9">
    <source>
        <dbReference type="ARBA" id="ARBA00023002"/>
    </source>
</evidence>
<keyword evidence="16" id="KW-1185">Reference proteome</keyword>